<feature type="transmembrane region" description="Helical" evidence="6">
    <location>
        <begin position="254"/>
        <end position="281"/>
    </location>
</feature>
<reference evidence="7" key="1">
    <citation type="submission" date="2019-11" db="EMBL/GenBank/DDBJ databases">
        <authorList>
            <person name="Feng L."/>
        </authorList>
    </citation>
    <scope>NUCLEOTIDE SEQUENCE</scope>
    <source>
        <strain evidence="7">IbartlettiiLFYP30</strain>
    </source>
</reference>
<feature type="transmembrane region" description="Helical" evidence="6">
    <location>
        <begin position="227"/>
        <end position="248"/>
    </location>
</feature>
<accession>A0A6N3AVH0</accession>
<comment type="similarity">
    <text evidence="2">Belongs to the autoinducer-2 exporter (AI-2E) (TC 2.A.86) family.</text>
</comment>
<dbReference type="GO" id="GO:0055085">
    <property type="term" value="P:transmembrane transport"/>
    <property type="evidence" value="ECO:0007669"/>
    <property type="project" value="TreeGrafter"/>
</dbReference>
<dbReference type="PANTHER" id="PTHR21716:SF68">
    <property type="entry name" value="TRANSPORT PROTEIN YTVI-RELATED"/>
    <property type="match status" value="1"/>
</dbReference>
<dbReference type="NCBIfam" id="TIGR02872">
    <property type="entry name" value="spore_ytvI"/>
    <property type="match status" value="1"/>
</dbReference>
<keyword evidence="3 6" id="KW-0812">Transmembrane</keyword>
<keyword evidence="5 6" id="KW-0472">Membrane</keyword>
<feature type="transmembrane region" description="Helical" evidence="6">
    <location>
        <begin position="39"/>
        <end position="57"/>
    </location>
</feature>
<protein>
    <submittedName>
        <fullName evidence="7">Pheromone autoinducer 2 transporter</fullName>
    </submittedName>
</protein>
<dbReference type="PANTHER" id="PTHR21716">
    <property type="entry name" value="TRANSMEMBRANE PROTEIN"/>
    <property type="match status" value="1"/>
</dbReference>
<feature type="transmembrane region" description="Helical" evidence="6">
    <location>
        <begin position="69"/>
        <end position="92"/>
    </location>
</feature>
<dbReference type="InterPro" id="IPR014227">
    <property type="entry name" value="YtvI-like"/>
</dbReference>
<feature type="transmembrane region" description="Helical" evidence="6">
    <location>
        <begin position="328"/>
        <end position="353"/>
    </location>
</feature>
<evidence type="ECO:0000256" key="1">
    <source>
        <dbReference type="ARBA" id="ARBA00004141"/>
    </source>
</evidence>
<dbReference type="Pfam" id="PF01594">
    <property type="entry name" value="AI-2E_transport"/>
    <property type="match status" value="1"/>
</dbReference>
<feature type="transmembrane region" description="Helical" evidence="6">
    <location>
        <begin position="288"/>
        <end position="308"/>
    </location>
</feature>
<feature type="transmembrane region" description="Helical" evidence="6">
    <location>
        <begin position="15"/>
        <end position="33"/>
    </location>
</feature>
<name>A0A6N3AVH0_9FIRM</name>
<comment type="subcellular location">
    <subcellularLocation>
        <location evidence="1">Membrane</location>
        <topology evidence="1">Multi-pass membrane protein</topology>
    </subcellularLocation>
</comment>
<dbReference type="AlphaFoldDB" id="A0A6N3AVH0"/>
<dbReference type="EMBL" id="CACRUE010000022">
    <property type="protein sequence ID" value="VYT93640.1"/>
    <property type="molecule type" value="Genomic_DNA"/>
</dbReference>
<gene>
    <name evidence="7" type="ORF">IBLFYP30_01363</name>
</gene>
<feature type="transmembrane region" description="Helical" evidence="6">
    <location>
        <begin position="164"/>
        <end position="191"/>
    </location>
</feature>
<proteinExistence type="inferred from homology"/>
<evidence type="ECO:0000256" key="6">
    <source>
        <dbReference type="SAM" id="Phobius"/>
    </source>
</evidence>
<evidence type="ECO:0000256" key="5">
    <source>
        <dbReference type="ARBA" id="ARBA00023136"/>
    </source>
</evidence>
<dbReference type="InterPro" id="IPR002549">
    <property type="entry name" value="AI-2E-like"/>
</dbReference>
<evidence type="ECO:0000256" key="4">
    <source>
        <dbReference type="ARBA" id="ARBA00022989"/>
    </source>
</evidence>
<evidence type="ECO:0000313" key="7">
    <source>
        <dbReference type="EMBL" id="VYT93640.1"/>
    </source>
</evidence>
<organism evidence="7">
    <name type="scientific">Intestinibacter bartlettii</name>
    <dbReference type="NCBI Taxonomy" id="261299"/>
    <lineage>
        <taxon>Bacteria</taxon>
        <taxon>Bacillati</taxon>
        <taxon>Bacillota</taxon>
        <taxon>Clostridia</taxon>
        <taxon>Peptostreptococcales</taxon>
        <taxon>Peptostreptococcaceae</taxon>
        <taxon>Intestinibacter</taxon>
    </lineage>
</organism>
<dbReference type="GO" id="GO:0016020">
    <property type="term" value="C:membrane"/>
    <property type="evidence" value="ECO:0007669"/>
    <property type="project" value="UniProtKB-SubCell"/>
</dbReference>
<sequence>MQNESDLKLKKQKEFLIKFCYFGVIIGTTIIIIKVLGSILTPFLIAFIIAAILNPLIKFSCKKLHINRAIISILFVLTFYTVASFIIILIGAKLLVLLQSLFTTLPQFFTTYFEPYIRDTFTHFEKLFLSLDPNVISALEESSSSLISTLGNFVSKFSTMVVSYVSGFATTIPAIFLKTVITIIVTFFITIDFEKIINFIKRQLPESASKPIKESKKFITTTLFKCLLSYVLILSITFTEIAIGLTILQIPNAILIAVVIAIFDILPVLGTGGIMIPWAIIALLYGNYTIGIGVAVLYIIITIIRNIIEPKLVGQQVGLHPVVTLISMFVGLHFLGFIGMLGLPITIALLRYLNDKGIVKIFK</sequence>
<evidence type="ECO:0000256" key="3">
    <source>
        <dbReference type="ARBA" id="ARBA00022692"/>
    </source>
</evidence>
<keyword evidence="4 6" id="KW-1133">Transmembrane helix</keyword>
<dbReference type="RefSeq" id="WP_024037124.1">
    <property type="nucleotide sequence ID" value="NZ_CACRUE010000022.1"/>
</dbReference>
<evidence type="ECO:0000256" key="2">
    <source>
        <dbReference type="ARBA" id="ARBA00009773"/>
    </source>
</evidence>